<dbReference type="InterPro" id="IPR007410">
    <property type="entry name" value="LpqE-like"/>
</dbReference>
<dbReference type="InterPro" id="IPR036182">
    <property type="entry name" value="PCuAC_sf"/>
</dbReference>
<evidence type="ECO:0000313" key="3">
    <source>
        <dbReference type="Proteomes" id="UP000033651"/>
    </source>
</evidence>
<dbReference type="Pfam" id="PF04314">
    <property type="entry name" value="PCuAC"/>
    <property type="match status" value="1"/>
</dbReference>
<feature type="chain" id="PRO_5002462875" description="Copper chaperone PCu(A)C" evidence="1">
    <location>
        <begin position="19"/>
        <end position="145"/>
    </location>
</feature>
<dbReference type="InterPro" id="IPR058248">
    <property type="entry name" value="Lxx211020-like"/>
</dbReference>
<dbReference type="RefSeq" id="WP_045830255.1">
    <property type="nucleotide sequence ID" value="NZ_JZRB01000030.1"/>
</dbReference>
<name>A0A0F3KI00_9GAMM</name>
<accession>A0A0F3KI00</accession>
<dbReference type="Proteomes" id="UP000033651">
    <property type="component" value="Unassembled WGS sequence"/>
</dbReference>
<dbReference type="PANTHER" id="PTHR36302:SF1">
    <property type="entry name" value="COPPER CHAPERONE PCU(A)C"/>
    <property type="match status" value="1"/>
</dbReference>
<evidence type="ECO:0000313" key="2">
    <source>
        <dbReference type="EMBL" id="KJV30890.1"/>
    </source>
</evidence>
<comment type="caution">
    <text evidence="2">The sequence shown here is derived from an EMBL/GenBank/DDBJ whole genome shotgun (WGS) entry which is preliminary data.</text>
</comment>
<proteinExistence type="predicted"/>
<protein>
    <recommendedName>
        <fullName evidence="4">Copper chaperone PCu(A)C</fullName>
    </recommendedName>
</protein>
<dbReference type="EMBL" id="JZRB01000030">
    <property type="protein sequence ID" value="KJV30890.1"/>
    <property type="molecule type" value="Genomic_DNA"/>
</dbReference>
<evidence type="ECO:0008006" key="4">
    <source>
        <dbReference type="Google" id="ProtNLM"/>
    </source>
</evidence>
<feature type="signal peptide" evidence="1">
    <location>
        <begin position="1"/>
        <end position="18"/>
    </location>
</feature>
<dbReference type="SUPFAM" id="SSF110087">
    <property type="entry name" value="DR1885-like metal-binding protein"/>
    <property type="match status" value="1"/>
</dbReference>
<dbReference type="OrthoDB" id="9796962at2"/>
<keyword evidence="1" id="KW-0732">Signal</keyword>
<dbReference type="PATRIC" id="fig|345309.4.peg.2435"/>
<reference evidence="2 3" key="1">
    <citation type="submission" date="2015-03" db="EMBL/GenBank/DDBJ databases">
        <title>Draft genome sequence of Luteibacter yeojuensis strain SU11.</title>
        <authorList>
            <person name="Sulaiman J."/>
            <person name="Priya K."/>
            <person name="Chan K.-G."/>
        </authorList>
    </citation>
    <scope>NUCLEOTIDE SEQUENCE [LARGE SCALE GENOMIC DNA]</scope>
    <source>
        <strain evidence="2 3">SU11</strain>
    </source>
</reference>
<dbReference type="Gene3D" id="2.60.40.1890">
    <property type="entry name" value="PCu(A)C copper chaperone"/>
    <property type="match status" value="1"/>
</dbReference>
<dbReference type="AlphaFoldDB" id="A0A0F3KI00"/>
<sequence>MTRTLFLAALLATGAAHAAEPTAIKARGAWIRVLPGGLPAGGYVTLQNTSAEGLAITGAESADYGDAMIHKSSTETGMGRMEMVDKVAVPANGTVAFSPGGFHVMLMQPKHPVNPGDKVVVTFELSDGSKLPVTFVAKPANATGP</sequence>
<organism evidence="2 3">
    <name type="scientific">Luteibacter yeojuensis</name>
    <dbReference type="NCBI Taxonomy" id="345309"/>
    <lineage>
        <taxon>Bacteria</taxon>
        <taxon>Pseudomonadati</taxon>
        <taxon>Pseudomonadota</taxon>
        <taxon>Gammaproteobacteria</taxon>
        <taxon>Lysobacterales</taxon>
        <taxon>Rhodanobacteraceae</taxon>
        <taxon>Luteibacter</taxon>
    </lineage>
</organism>
<evidence type="ECO:0000256" key="1">
    <source>
        <dbReference type="SAM" id="SignalP"/>
    </source>
</evidence>
<gene>
    <name evidence="2" type="ORF">VI08_14160</name>
</gene>
<dbReference type="PANTHER" id="PTHR36302">
    <property type="entry name" value="BLR7088 PROTEIN"/>
    <property type="match status" value="1"/>
</dbReference>
<keyword evidence="3" id="KW-1185">Reference proteome</keyword>